<organism evidence="2">
    <name type="scientific">Loa loa</name>
    <name type="common">Eye worm</name>
    <name type="synonym">Filaria loa</name>
    <dbReference type="NCBI Taxonomy" id="7209"/>
    <lineage>
        <taxon>Eukaryota</taxon>
        <taxon>Metazoa</taxon>
        <taxon>Ecdysozoa</taxon>
        <taxon>Nematoda</taxon>
        <taxon>Chromadorea</taxon>
        <taxon>Rhabditida</taxon>
        <taxon>Spirurina</taxon>
        <taxon>Spiruromorpha</taxon>
        <taxon>Filarioidea</taxon>
        <taxon>Onchocercidae</taxon>
        <taxon>Loa</taxon>
    </lineage>
</organism>
<dbReference type="AlphaFoldDB" id="A0A1S0TJW6"/>
<sequence>EDSKNMKNTSIIFTIHYYIIPDNKSIYEEEKYISFPECPEKLLQLSNAKSMLKGHQYYKHQSTIHLVTNIKRSPCKRTEREKERGRKRERGRGREREIERFSKMTRLVVPILEQQ</sequence>
<dbReference type="CTD" id="9951460"/>
<dbReference type="RefSeq" id="XP_003149536.1">
    <property type="nucleotide sequence ID" value="XM_003149488.1"/>
</dbReference>
<dbReference type="InParanoid" id="A0A1S0TJW6"/>
<feature type="region of interest" description="Disordered" evidence="1">
    <location>
        <begin position="72"/>
        <end position="95"/>
    </location>
</feature>
<feature type="non-terminal residue" evidence="2">
    <location>
        <position position="115"/>
    </location>
</feature>
<evidence type="ECO:0000256" key="1">
    <source>
        <dbReference type="SAM" id="MobiDB-lite"/>
    </source>
</evidence>
<gene>
    <name evidence="2" type="ORF">LOAG_13985</name>
</gene>
<evidence type="ECO:0000313" key="2">
    <source>
        <dbReference type="EMBL" id="EFO14533.1"/>
    </source>
</evidence>
<name>A0A1S0TJW6_LOALO</name>
<accession>A0A1S0TJW6</accession>
<proteinExistence type="predicted"/>
<dbReference type="KEGG" id="loa:LOAG_13985"/>
<feature type="compositionally biased region" description="Basic and acidic residues" evidence="1">
    <location>
        <begin position="76"/>
        <end position="95"/>
    </location>
</feature>
<dbReference type="GeneID" id="9951460"/>
<dbReference type="EMBL" id="JH712789">
    <property type="protein sequence ID" value="EFO14533.1"/>
    <property type="molecule type" value="Genomic_DNA"/>
</dbReference>
<reference evidence="2" key="1">
    <citation type="submission" date="2012-04" db="EMBL/GenBank/DDBJ databases">
        <title>The Genome Sequence of Loa loa.</title>
        <authorList>
            <consortium name="The Broad Institute Genome Sequencing Platform"/>
            <consortium name="Broad Institute Genome Sequencing Center for Infectious Disease"/>
            <person name="Nutman T.B."/>
            <person name="Fink D.L."/>
            <person name="Russ C."/>
            <person name="Young S."/>
            <person name="Zeng Q."/>
            <person name="Gargeya S."/>
            <person name="Alvarado L."/>
            <person name="Berlin A."/>
            <person name="Chapman S.B."/>
            <person name="Chen Z."/>
            <person name="Freedman E."/>
            <person name="Gellesch M."/>
            <person name="Goldberg J."/>
            <person name="Griggs A."/>
            <person name="Gujja S."/>
            <person name="Heilman E.R."/>
            <person name="Heiman D."/>
            <person name="Howarth C."/>
            <person name="Mehta T."/>
            <person name="Neiman D."/>
            <person name="Pearson M."/>
            <person name="Roberts A."/>
            <person name="Saif S."/>
            <person name="Shea T."/>
            <person name="Shenoy N."/>
            <person name="Sisk P."/>
            <person name="Stolte C."/>
            <person name="Sykes S."/>
            <person name="White J."/>
            <person name="Yandava C."/>
            <person name="Haas B."/>
            <person name="Henn M.R."/>
            <person name="Nusbaum C."/>
            <person name="Birren B."/>
        </authorList>
    </citation>
    <scope>NUCLEOTIDE SEQUENCE [LARGE SCALE GENOMIC DNA]</scope>
</reference>
<protein>
    <submittedName>
        <fullName evidence="2">Uncharacterized protein</fullName>
    </submittedName>
</protein>
<feature type="non-terminal residue" evidence="2">
    <location>
        <position position="1"/>
    </location>
</feature>